<feature type="compositionally biased region" description="Polar residues" evidence="1">
    <location>
        <begin position="819"/>
        <end position="838"/>
    </location>
</feature>
<feature type="compositionally biased region" description="Polar residues" evidence="1">
    <location>
        <begin position="1091"/>
        <end position="1101"/>
    </location>
</feature>
<accession>A0A8J8WBE0</accession>
<dbReference type="Gene3D" id="3.40.20.10">
    <property type="entry name" value="Severin"/>
    <property type="match status" value="1"/>
</dbReference>
<dbReference type="InterPro" id="IPR029006">
    <property type="entry name" value="ADF-H/Gelsolin-like_dom_sf"/>
</dbReference>
<feature type="compositionally biased region" description="Polar residues" evidence="1">
    <location>
        <begin position="319"/>
        <end position="328"/>
    </location>
</feature>
<feature type="region of interest" description="Disordered" evidence="1">
    <location>
        <begin position="870"/>
        <end position="1050"/>
    </location>
</feature>
<proteinExistence type="predicted"/>
<organism evidence="2 3">
    <name type="scientific">Penicillium ucsense</name>
    <dbReference type="NCBI Taxonomy" id="2839758"/>
    <lineage>
        <taxon>Eukaryota</taxon>
        <taxon>Fungi</taxon>
        <taxon>Dikarya</taxon>
        <taxon>Ascomycota</taxon>
        <taxon>Pezizomycotina</taxon>
        <taxon>Eurotiomycetes</taxon>
        <taxon>Eurotiomycetidae</taxon>
        <taxon>Eurotiales</taxon>
        <taxon>Aspergillaceae</taxon>
        <taxon>Penicillium</taxon>
    </lineage>
</organism>
<feature type="compositionally biased region" description="Low complexity" evidence="1">
    <location>
        <begin position="174"/>
        <end position="187"/>
    </location>
</feature>
<feature type="compositionally biased region" description="Polar residues" evidence="1">
    <location>
        <begin position="1002"/>
        <end position="1016"/>
    </location>
</feature>
<dbReference type="SUPFAM" id="SSF55753">
    <property type="entry name" value="Actin depolymerizing proteins"/>
    <property type="match status" value="1"/>
</dbReference>
<dbReference type="EMBL" id="WIWV01000001">
    <property type="protein sequence ID" value="KAF7720283.1"/>
    <property type="molecule type" value="Genomic_DNA"/>
</dbReference>
<feature type="compositionally biased region" description="Basic and acidic residues" evidence="1">
    <location>
        <begin position="614"/>
        <end position="625"/>
    </location>
</feature>
<feature type="compositionally biased region" description="Basic and acidic residues" evidence="1">
    <location>
        <begin position="430"/>
        <end position="442"/>
    </location>
</feature>
<name>A0A8J8WBE0_9EURO</name>
<reference evidence="2" key="1">
    <citation type="journal article" date="2020" name="Front. Microbiol.">
        <title>Gene regulatory networks of Penicillium echinulatum 2HH and Penicillium oxalicum 114-2 inferred by a computational biology approach.</title>
        <authorList>
            <person name="Lenz A.R."/>
            <person name="Galan-Vasquez E."/>
            <person name="Balbinot E."/>
            <person name="De Abreu F.P."/>
            <person name="De Oliveira N.S."/>
            <person name="Da Rosa L.O."/>
            <person name="De Avila E Silva S."/>
            <person name="Camassola M."/>
            <person name="Dillon A.J.P."/>
            <person name="Perez-Rueda E."/>
        </authorList>
    </citation>
    <scope>NUCLEOTIDE SEQUENCE</scope>
    <source>
        <strain evidence="2">S1M29</strain>
    </source>
</reference>
<feature type="region of interest" description="Disordered" evidence="1">
    <location>
        <begin position="174"/>
        <end position="645"/>
    </location>
</feature>
<feature type="compositionally biased region" description="Pro residues" evidence="1">
    <location>
        <begin position="373"/>
        <end position="395"/>
    </location>
</feature>
<feature type="compositionally biased region" description="Low complexity" evidence="1">
    <location>
        <begin position="229"/>
        <end position="241"/>
    </location>
</feature>
<feature type="compositionally biased region" description="Polar residues" evidence="1">
    <location>
        <begin position="571"/>
        <end position="582"/>
    </location>
</feature>
<evidence type="ECO:0000313" key="2">
    <source>
        <dbReference type="EMBL" id="KAF7720283.1"/>
    </source>
</evidence>
<comment type="caution">
    <text evidence="2">The sequence shown here is derived from an EMBL/GenBank/DDBJ whole genome shotgun (WGS) entry which is preliminary data.</text>
</comment>
<feature type="region of interest" description="Disordered" evidence="1">
    <location>
        <begin position="1076"/>
        <end position="1101"/>
    </location>
</feature>
<dbReference type="AlphaFoldDB" id="A0A8J8WBE0"/>
<feature type="compositionally biased region" description="Basic and acidic residues" evidence="1">
    <location>
        <begin position="266"/>
        <end position="283"/>
    </location>
</feature>
<keyword evidence="3" id="KW-1185">Reference proteome</keyword>
<feature type="region of interest" description="Disordered" evidence="1">
    <location>
        <begin position="687"/>
        <end position="716"/>
    </location>
</feature>
<feature type="compositionally biased region" description="Polar residues" evidence="1">
    <location>
        <begin position="342"/>
        <end position="352"/>
    </location>
</feature>
<feature type="compositionally biased region" description="Low complexity" evidence="1">
    <location>
        <begin position="935"/>
        <end position="959"/>
    </location>
</feature>
<feature type="region of interest" description="Disordered" evidence="1">
    <location>
        <begin position="789"/>
        <end position="847"/>
    </location>
</feature>
<evidence type="ECO:0000256" key="1">
    <source>
        <dbReference type="SAM" id="MobiDB-lite"/>
    </source>
</evidence>
<dbReference type="OrthoDB" id="74412at2759"/>
<dbReference type="Proteomes" id="UP000631181">
    <property type="component" value="Unassembled WGS sequence"/>
</dbReference>
<protein>
    <recommendedName>
        <fullName evidence="4">GPI-anchored cell surface glycoprotein</fullName>
    </recommendedName>
</protein>
<evidence type="ECO:0008006" key="4">
    <source>
        <dbReference type="Google" id="ProtNLM"/>
    </source>
</evidence>
<sequence>MSLNGLDSPSVLEAYHHALADAGGWFLLHYTARDEVALLDRGTGGVPDVRNAVDNYNEVSPLYGFLHYRRRKVILRYMPEGLSRLLLARSNVQFQSMLDKFTPHDTVLPITSASDLNESALSAACLLHTASGSALSASNSVRGRRLKEITEDVEESATKEEVQNQSALNMLSQRQPQMQPHPQLQQPASRQTTTPPKEEQRSAATLVPLPSSPSRDVEYSSPDLPIPPSRASSRSPLSFSSTVEPHEDTTSPIAPRSPQSITSEQSRYKNILDEFPRPSEDIRMSSQSARPSLRELERAAGHTHKVKLGPRPVVDQSGRPRTSGSSRNPEQRPVAPMPAGMRSSSVRKSSPNTPEPFRPRSQGSAFAIKPSSRAPPVPPLLVPPSSAPLSRPPLSPGAKSLGALSTSSGLTPEKERLMKALQQRKKQMAKRAEELRKKKEEQAESEELVAASKPADSVDGTRHGPSLCLEITNGPPSRTIPRLEASHEPTGQAIISGPSAPVEQHAGSTAQAQVQLGDMVSATTAHAQPVSDVLLPGSRMGHDGPGPDIQIASSSDMSHRDSAGNAEASIMSDSDCQTSDRSGASADTDPSLGCAVPLIDITKAASQSSPEIEVSEHESAAEHTESTPPDPIEAQGELVPPSANAEVPLAEEAANFPNSTPALKHTTSPVQQSEIDPVLDGDHREAHTAKAGLAEVDQTHGADILPPVEPCSNPTAAPLVTPVEVSVEPVVHNPNAAEEELSSTPAPAVPPLDRRRKKYLEPIQVPAQEFSDDDCLLSDDSFMEELRSATVEEARPVSVKSPNGGDQSWKGPRAASGPYLSSTTAGQSLTVGRSVSSSHVEKGSPTPVLVAKKINVSSGISSRIKALEKFQSREGSPSGATLVPGPSASSSFEELRKRASVQVPNGTTLPDFSRAPSVNHHDVRPVSSAAHRRTTSVSVTARTVRDSSASPDSSAVQSPEAEPLGLPSSSLTVEQHEVSEAESPDLTATRPATVSPVEDRSMSMSSVGSYFHSSPISRPASRLSISSRSKTEENMITVTPPEEKKDSRASRLMRRVSSITSTSRRNIVGALTSPVKEESSAVSPPAETVVSAPSSSEQTLSEPVDIGEVNVQFPGTLLWKRRFMRIDSDGYLVLTPAAHDTSARNMIKRYHLSEFRAPCLPDEDMQELPNSIVLDFLDGSTLQCACESRQGQTWTLQTLRDAHGAYQQ</sequence>
<gene>
    <name evidence="2" type="ORF">PECM_000211</name>
</gene>
<feature type="compositionally biased region" description="Low complexity" evidence="1">
    <location>
        <begin position="396"/>
        <end position="411"/>
    </location>
</feature>
<evidence type="ECO:0000313" key="3">
    <source>
        <dbReference type="Proteomes" id="UP000631181"/>
    </source>
</evidence>